<reference evidence="1 2" key="1">
    <citation type="journal article" date="2014" name="Genome Biol. Evol.">
        <title>The secreted proteins of Achlya hypogyna and Thraustotheca clavata identify the ancestral oomycete secretome and reveal gene acquisitions by horizontal gene transfer.</title>
        <authorList>
            <person name="Misner I."/>
            <person name="Blouin N."/>
            <person name="Leonard G."/>
            <person name="Richards T.A."/>
            <person name="Lane C.E."/>
        </authorList>
    </citation>
    <scope>NUCLEOTIDE SEQUENCE [LARGE SCALE GENOMIC DNA]</scope>
    <source>
        <strain evidence="1 2">ATCC 48635</strain>
    </source>
</reference>
<dbReference type="Proteomes" id="UP000243579">
    <property type="component" value="Unassembled WGS sequence"/>
</dbReference>
<gene>
    <name evidence="1" type="ORF">ACHHYP_02232</name>
</gene>
<evidence type="ECO:0000313" key="2">
    <source>
        <dbReference type="Proteomes" id="UP000243579"/>
    </source>
</evidence>
<dbReference type="AlphaFoldDB" id="A0A1V9ZS71"/>
<dbReference type="EMBL" id="JNBR01000021">
    <property type="protein sequence ID" value="OQS00843.1"/>
    <property type="molecule type" value="Genomic_DNA"/>
</dbReference>
<dbReference type="OrthoDB" id="72985at2759"/>
<keyword evidence="2" id="KW-1185">Reference proteome</keyword>
<proteinExistence type="predicted"/>
<sequence length="561" mass="63226">MLHFAKPSCACARRSPFEPSYTTATFPHACPGQSPTRDHGKLAVQFELPHLDPAAVTQHLVFLRFEPHDSLGSNDDLQIGDEVPCASIVDHVRSLSHPSGEWLPSDDYVLDQASGVAHCTYAPPHPFGWYISCVEPLASATLAAYLFLRTMRAGHAVLRVLGCTKSPVFTIGRHPTPMTSIDTSIATLLTFVSQMPPGRGGALVNRQVQQRLLRPLLQKPEFEAHRALLAEHYLGDDAYVLPITGKESQLLTDTVNAGMSPLEATSVSVVLGLFDPELVKQLQALCLQDTDCLLDKASLVRLYEAWKALLEEYVNQWLRRSTRYTSHEQLVRDIRTVAAIDVSLHTFETFVAQLREYYIAKDQPGPTRESWHLRPPLSPFSGRWLYDVHQERPACTVSILPMTQWFTMAFCFQQHLNDSVLYVRSDLAIHSTIWSTYHLDNCHRVAQVFPNGAATIHEWSASWLHGDYVGTVEHGVVSITFYCWPLRHHQPAYLAHLQITAPSTRRLQYRWRISTCAVVDGADFVTMTAERRHESLRGEEHHLLAVNLLYQLVPPCDTFDI</sequence>
<comment type="caution">
    <text evidence="1">The sequence shown here is derived from an EMBL/GenBank/DDBJ whole genome shotgun (WGS) entry which is preliminary data.</text>
</comment>
<name>A0A1V9ZS71_ACHHY</name>
<protein>
    <submittedName>
        <fullName evidence="1">Uncharacterized protein</fullName>
    </submittedName>
</protein>
<evidence type="ECO:0000313" key="1">
    <source>
        <dbReference type="EMBL" id="OQS00843.1"/>
    </source>
</evidence>
<accession>A0A1V9ZS71</accession>
<organism evidence="1 2">
    <name type="scientific">Achlya hypogyna</name>
    <name type="common">Oomycete</name>
    <name type="synonym">Protoachlya hypogyna</name>
    <dbReference type="NCBI Taxonomy" id="1202772"/>
    <lineage>
        <taxon>Eukaryota</taxon>
        <taxon>Sar</taxon>
        <taxon>Stramenopiles</taxon>
        <taxon>Oomycota</taxon>
        <taxon>Saprolegniomycetes</taxon>
        <taxon>Saprolegniales</taxon>
        <taxon>Achlyaceae</taxon>
        <taxon>Achlya</taxon>
    </lineage>
</organism>